<evidence type="ECO:0000256" key="1">
    <source>
        <dbReference type="SAM" id="Phobius"/>
    </source>
</evidence>
<comment type="caution">
    <text evidence="2">The sequence shown here is derived from an EMBL/GenBank/DDBJ whole genome shotgun (WGS) entry which is preliminary data.</text>
</comment>
<evidence type="ECO:0000313" key="2">
    <source>
        <dbReference type="EMBL" id="KAJ7191842.1"/>
    </source>
</evidence>
<sequence length="316" mass="34119">MLTCRSYHLTGAGGAAQELADVSDWINIARSSPFNNSLKSVTQAIQMILGDLVLIITPSFILYLGSVAISIKLIEVEASLDHAKNTSNSSVIAPWWIAFFGITVVQNIWTTGLLIWPIWRVEHESAKYRVTGIGNSQPQLRIVIRIIAESGCAYTVTERMYECSGKVTNLAGNNRIFASVFTLNSFGSNRQIVAEPREYGSFNLMRAETGRSPAGIESFSGPSGILRTSGSPLIAGGLCGSNLSYPISDVTLQAAGIAFNAIIMRSASRRDEQFATFDTNSRFPAEGGLEFAWGPNRSGKTTSLDDGHIGTLNLTV</sequence>
<name>A0AAD6Y2V4_9AGAR</name>
<keyword evidence="1" id="KW-0472">Membrane</keyword>
<organism evidence="2 3">
    <name type="scientific">Mycena pura</name>
    <dbReference type="NCBI Taxonomy" id="153505"/>
    <lineage>
        <taxon>Eukaryota</taxon>
        <taxon>Fungi</taxon>
        <taxon>Dikarya</taxon>
        <taxon>Basidiomycota</taxon>
        <taxon>Agaricomycotina</taxon>
        <taxon>Agaricomycetes</taxon>
        <taxon>Agaricomycetidae</taxon>
        <taxon>Agaricales</taxon>
        <taxon>Marasmiineae</taxon>
        <taxon>Mycenaceae</taxon>
        <taxon>Mycena</taxon>
    </lineage>
</organism>
<protein>
    <submittedName>
        <fullName evidence="2">Uncharacterized protein</fullName>
    </submittedName>
</protein>
<reference evidence="2" key="1">
    <citation type="submission" date="2023-03" db="EMBL/GenBank/DDBJ databases">
        <title>Massive genome expansion in bonnet fungi (Mycena s.s.) driven by repeated elements and novel gene families across ecological guilds.</title>
        <authorList>
            <consortium name="Lawrence Berkeley National Laboratory"/>
            <person name="Harder C.B."/>
            <person name="Miyauchi S."/>
            <person name="Viragh M."/>
            <person name="Kuo A."/>
            <person name="Thoen E."/>
            <person name="Andreopoulos B."/>
            <person name="Lu D."/>
            <person name="Skrede I."/>
            <person name="Drula E."/>
            <person name="Henrissat B."/>
            <person name="Morin E."/>
            <person name="Kohler A."/>
            <person name="Barry K."/>
            <person name="LaButti K."/>
            <person name="Morin E."/>
            <person name="Salamov A."/>
            <person name="Lipzen A."/>
            <person name="Mereny Z."/>
            <person name="Hegedus B."/>
            <person name="Baldrian P."/>
            <person name="Stursova M."/>
            <person name="Weitz H."/>
            <person name="Taylor A."/>
            <person name="Grigoriev I.V."/>
            <person name="Nagy L.G."/>
            <person name="Martin F."/>
            <person name="Kauserud H."/>
        </authorList>
    </citation>
    <scope>NUCLEOTIDE SEQUENCE</scope>
    <source>
        <strain evidence="2">9144</strain>
    </source>
</reference>
<feature type="transmembrane region" description="Helical" evidence="1">
    <location>
        <begin position="52"/>
        <end position="74"/>
    </location>
</feature>
<dbReference type="Proteomes" id="UP001219525">
    <property type="component" value="Unassembled WGS sequence"/>
</dbReference>
<proteinExistence type="predicted"/>
<keyword evidence="1" id="KW-0812">Transmembrane</keyword>
<dbReference type="AlphaFoldDB" id="A0AAD6Y2V4"/>
<keyword evidence="3" id="KW-1185">Reference proteome</keyword>
<dbReference type="EMBL" id="JARJCW010000127">
    <property type="protein sequence ID" value="KAJ7191842.1"/>
    <property type="molecule type" value="Genomic_DNA"/>
</dbReference>
<accession>A0AAD6Y2V4</accession>
<keyword evidence="1" id="KW-1133">Transmembrane helix</keyword>
<evidence type="ECO:0000313" key="3">
    <source>
        <dbReference type="Proteomes" id="UP001219525"/>
    </source>
</evidence>
<feature type="transmembrane region" description="Helical" evidence="1">
    <location>
        <begin position="94"/>
        <end position="119"/>
    </location>
</feature>
<gene>
    <name evidence="2" type="ORF">GGX14DRAFT_406807</name>
</gene>